<reference evidence="2" key="1">
    <citation type="submission" date="2020-08" db="EMBL/GenBank/DDBJ databases">
        <title>Multicomponent nature underlies the extraordinary mechanical properties of spider dragline silk.</title>
        <authorList>
            <person name="Kono N."/>
            <person name="Nakamura H."/>
            <person name="Mori M."/>
            <person name="Yoshida Y."/>
            <person name="Ohtoshi R."/>
            <person name="Malay A.D."/>
            <person name="Moran D.A.P."/>
            <person name="Tomita M."/>
            <person name="Numata K."/>
            <person name="Arakawa K."/>
        </authorList>
    </citation>
    <scope>NUCLEOTIDE SEQUENCE</scope>
</reference>
<organism evidence="2 3">
    <name type="scientific">Nephila pilipes</name>
    <name type="common">Giant wood spider</name>
    <name type="synonym">Nephila maculata</name>
    <dbReference type="NCBI Taxonomy" id="299642"/>
    <lineage>
        <taxon>Eukaryota</taxon>
        <taxon>Metazoa</taxon>
        <taxon>Ecdysozoa</taxon>
        <taxon>Arthropoda</taxon>
        <taxon>Chelicerata</taxon>
        <taxon>Arachnida</taxon>
        <taxon>Araneae</taxon>
        <taxon>Araneomorphae</taxon>
        <taxon>Entelegynae</taxon>
        <taxon>Araneoidea</taxon>
        <taxon>Nephilidae</taxon>
        <taxon>Nephila</taxon>
    </lineage>
</organism>
<name>A0A8X6TCK9_NEPPI</name>
<feature type="coiled-coil region" evidence="1">
    <location>
        <begin position="32"/>
        <end position="83"/>
    </location>
</feature>
<evidence type="ECO:0000313" key="2">
    <source>
        <dbReference type="EMBL" id="GFS93874.1"/>
    </source>
</evidence>
<dbReference type="EMBL" id="BMAW01005382">
    <property type="protein sequence ID" value="GFS93874.1"/>
    <property type="molecule type" value="Genomic_DNA"/>
</dbReference>
<keyword evidence="3" id="KW-1185">Reference proteome</keyword>
<protein>
    <submittedName>
        <fullName evidence="2">Uncharacterized protein</fullName>
    </submittedName>
</protein>
<evidence type="ECO:0000256" key="1">
    <source>
        <dbReference type="SAM" id="Coils"/>
    </source>
</evidence>
<dbReference type="AlphaFoldDB" id="A0A8X6TCK9"/>
<gene>
    <name evidence="2" type="primary">AVEN_191891_1</name>
    <name evidence="2" type="ORF">NPIL_551981</name>
</gene>
<proteinExistence type="predicted"/>
<comment type="caution">
    <text evidence="2">The sequence shown here is derived from an EMBL/GenBank/DDBJ whole genome shotgun (WGS) entry which is preliminary data.</text>
</comment>
<sequence length="84" mass="9889">MKDADWDTERIHNLIDILLNKKKDASSWTKPNDQLADKKRNLQEKEQQLDLELRQNQAVVSKLKNLRDDYNTSKTKYSALEKSS</sequence>
<accession>A0A8X6TCK9</accession>
<dbReference type="Proteomes" id="UP000887013">
    <property type="component" value="Unassembled WGS sequence"/>
</dbReference>
<evidence type="ECO:0000313" key="3">
    <source>
        <dbReference type="Proteomes" id="UP000887013"/>
    </source>
</evidence>
<keyword evidence="1" id="KW-0175">Coiled coil</keyword>